<gene>
    <name evidence="6" type="ORF">AFIC_001726</name>
</gene>
<keyword evidence="7" id="KW-1185">Reference proteome</keyword>
<dbReference type="Pfam" id="PF25944">
    <property type="entry name" value="Beta-barrel_RND"/>
    <property type="match status" value="1"/>
</dbReference>
<evidence type="ECO:0000256" key="2">
    <source>
        <dbReference type="ARBA" id="ARBA00009477"/>
    </source>
</evidence>
<evidence type="ECO:0000313" key="7">
    <source>
        <dbReference type="Proteomes" id="UP001213907"/>
    </source>
</evidence>
<comment type="subcellular location">
    <subcellularLocation>
        <location evidence="1">Cell envelope</location>
    </subcellularLocation>
</comment>
<dbReference type="Gene3D" id="2.40.420.20">
    <property type="match status" value="1"/>
</dbReference>
<dbReference type="Gene3D" id="1.10.287.470">
    <property type="entry name" value="Helix hairpin bin"/>
    <property type="match status" value="1"/>
</dbReference>
<dbReference type="InterPro" id="IPR006143">
    <property type="entry name" value="RND_pump_MFP"/>
</dbReference>
<protein>
    <submittedName>
        <fullName evidence="6">Efflux RND transporter periplasmic adaptor subunit</fullName>
    </submittedName>
</protein>
<dbReference type="PANTHER" id="PTHR30158:SF3">
    <property type="entry name" value="MULTIDRUG EFFLUX PUMP SUBUNIT ACRA-RELATED"/>
    <property type="match status" value="1"/>
</dbReference>
<proteinExistence type="inferred from homology"/>
<sequence>MSGCDDPVPAVAKVAPPEVSVLRVKSEPFTLVRELPGRVASVRVAEVRSRVSGIIMERWFQQGSDVEAGDVLYKIDPRPFEVEVMAQEAAQAKAEAVLDQATKQAHRIATLASQHVASEAENEKTIAAKRQAEADLAARKAEVARARLNLDYATIRAPIKGRIGAALVSEGSLVTANDTTNLATIRQLDPIYADFTQSAADLIKLREAFDRGDLEDVGKGPAKVRLIVEGRKYPLDGRLLFSEAKVDASTGQVTLRGEFPNPNGELLPGMYVRVMIEQGIDTDAIAIPEQAVQRGPNGSSEVYIVKPDGHVAKQSIRTSDFQDGKWLVSEGLKPGDHVVVEGFQKFVAGDLVSPVSVDGTKLSADAAAQPAFN</sequence>
<feature type="domain" description="Multidrug resistance protein MdtA-like barrel-sandwich hybrid" evidence="3">
    <location>
        <begin position="43"/>
        <end position="185"/>
    </location>
</feature>
<dbReference type="Gene3D" id="2.40.50.100">
    <property type="match status" value="1"/>
</dbReference>
<dbReference type="Gene3D" id="2.40.30.170">
    <property type="match status" value="1"/>
</dbReference>
<dbReference type="SUPFAM" id="SSF111369">
    <property type="entry name" value="HlyD-like secretion proteins"/>
    <property type="match status" value="1"/>
</dbReference>
<accession>A0ABY8BL68</accession>
<evidence type="ECO:0000259" key="4">
    <source>
        <dbReference type="Pfam" id="PF25944"/>
    </source>
</evidence>
<dbReference type="Pfam" id="PF25917">
    <property type="entry name" value="BSH_RND"/>
    <property type="match status" value="1"/>
</dbReference>
<feature type="domain" description="Multidrug resistance protein MdtA-like C-terminal permuted SH3" evidence="5">
    <location>
        <begin position="283"/>
        <end position="345"/>
    </location>
</feature>
<dbReference type="InterPro" id="IPR058627">
    <property type="entry name" value="MdtA-like_C"/>
</dbReference>
<dbReference type="EMBL" id="CP113162">
    <property type="protein sequence ID" value="WEF50201.1"/>
    <property type="molecule type" value="Genomic_DNA"/>
</dbReference>
<evidence type="ECO:0000259" key="3">
    <source>
        <dbReference type="Pfam" id="PF25917"/>
    </source>
</evidence>
<dbReference type="PANTHER" id="PTHR30158">
    <property type="entry name" value="ACRA/E-RELATED COMPONENT OF DRUG EFFLUX TRANSPORTER"/>
    <property type="match status" value="1"/>
</dbReference>
<evidence type="ECO:0000256" key="1">
    <source>
        <dbReference type="ARBA" id="ARBA00004196"/>
    </source>
</evidence>
<evidence type="ECO:0000259" key="5">
    <source>
        <dbReference type="Pfam" id="PF25967"/>
    </source>
</evidence>
<name>A0ABY8BL68_AFICR</name>
<comment type="similarity">
    <text evidence="2">Belongs to the membrane fusion protein (MFP) (TC 8.A.1) family.</text>
</comment>
<dbReference type="InterPro" id="IPR058625">
    <property type="entry name" value="MdtA-like_BSH"/>
</dbReference>
<evidence type="ECO:0000313" key="6">
    <source>
        <dbReference type="EMBL" id="WEF50201.1"/>
    </source>
</evidence>
<dbReference type="Proteomes" id="UP001213907">
    <property type="component" value="Chromosome"/>
</dbReference>
<dbReference type="Pfam" id="PF25967">
    <property type="entry name" value="RND-MFP_C"/>
    <property type="match status" value="1"/>
</dbReference>
<dbReference type="InterPro" id="IPR058626">
    <property type="entry name" value="MdtA-like_b-barrel"/>
</dbReference>
<organism evidence="6 7">
    <name type="scientific">Afipia carboxydohydrogena</name>
    <name type="common">Pseudomonas carboxydohydrogena</name>
    <dbReference type="NCBI Taxonomy" id="290"/>
    <lineage>
        <taxon>Bacteria</taxon>
        <taxon>Pseudomonadati</taxon>
        <taxon>Pseudomonadota</taxon>
        <taxon>Alphaproteobacteria</taxon>
        <taxon>Hyphomicrobiales</taxon>
        <taxon>Nitrobacteraceae</taxon>
        <taxon>Afipia</taxon>
    </lineage>
</organism>
<reference evidence="6 7" key="1">
    <citation type="submission" date="2022-11" db="EMBL/GenBank/DDBJ databases">
        <authorList>
            <person name="Siebert D."/>
            <person name="Busche T."/>
            <person name="Saydam E."/>
            <person name="Kalinowski J."/>
            <person name="Ruckert C."/>
            <person name="Blombach B."/>
        </authorList>
    </citation>
    <scope>NUCLEOTIDE SEQUENCE [LARGE SCALE GENOMIC DNA]</scope>
    <source>
        <strain evidence="6 7">DSM 1083</strain>
    </source>
</reference>
<feature type="domain" description="Multidrug resistance protein MdtA-like beta-barrel" evidence="4">
    <location>
        <begin position="190"/>
        <end position="279"/>
    </location>
</feature>
<dbReference type="NCBIfam" id="TIGR01730">
    <property type="entry name" value="RND_mfp"/>
    <property type="match status" value="1"/>
</dbReference>